<dbReference type="GO" id="GO:0004040">
    <property type="term" value="F:amidase activity"/>
    <property type="evidence" value="ECO:0007669"/>
    <property type="project" value="InterPro"/>
</dbReference>
<dbReference type="PROSITE" id="PS51782">
    <property type="entry name" value="LYSM"/>
    <property type="match status" value="1"/>
</dbReference>
<accession>A0A386HQG0</accession>
<dbReference type="InterPro" id="IPR018392">
    <property type="entry name" value="LysM"/>
</dbReference>
<protein>
    <submittedName>
        <fullName evidence="4">LysM peptidoglycan-binding domain-containing protein</fullName>
    </submittedName>
</protein>
<evidence type="ECO:0000313" key="4">
    <source>
        <dbReference type="EMBL" id="AYD48177.1"/>
    </source>
</evidence>
<dbReference type="KEGG" id="ark:D6B99_11570"/>
<dbReference type="InterPro" id="IPR051056">
    <property type="entry name" value="Glycosyl_Hydrolase_73"/>
</dbReference>
<dbReference type="EMBL" id="CP032489">
    <property type="protein sequence ID" value="AYD48177.1"/>
    <property type="molecule type" value="Genomic_DNA"/>
</dbReference>
<sequence>MRKFLLLSFSVMLCSSLFAQADKVIAYISQYKDIAMEEMIRTGVPASITLAQGILESGCGQSILARESNNHFGIKCKTEWTGGKVYHDDDARNECFRVYASAADSYRDHSNFLKNRPYYTDLFSLDPRNYTAWAYGLKKDGYATEKDYPKNLIHIIETYHLENYSDLALAKEKNPNAPAANYALNNTDTNKDITTNNLNATATVNSSDIPIPVHSEERKMRVAQTMVAMPSYPVSVFKINDAKVIYAPKGLSLMALADKQNISYHRLMELNDLKESDIISSGELIYLQKKSKKGKKEFYLSKYGETLKDVSDKEGVLLKKLEGYNHISSTEKLASNQKVYLRSDAPGAPKTIEE</sequence>
<feature type="signal peptide" evidence="2">
    <location>
        <begin position="1"/>
        <end position="21"/>
    </location>
</feature>
<dbReference type="Pfam" id="PF01476">
    <property type="entry name" value="LysM"/>
    <property type="match status" value="2"/>
</dbReference>
<name>A0A386HQG0_9BACT</name>
<dbReference type="OrthoDB" id="977752at2"/>
<gene>
    <name evidence="4" type="ORF">D6B99_11570</name>
</gene>
<evidence type="ECO:0000259" key="3">
    <source>
        <dbReference type="PROSITE" id="PS51782"/>
    </source>
</evidence>
<organism evidence="4 5">
    <name type="scientific">Arachidicoccus soli</name>
    <dbReference type="NCBI Taxonomy" id="2341117"/>
    <lineage>
        <taxon>Bacteria</taxon>
        <taxon>Pseudomonadati</taxon>
        <taxon>Bacteroidota</taxon>
        <taxon>Chitinophagia</taxon>
        <taxon>Chitinophagales</taxon>
        <taxon>Chitinophagaceae</taxon>
        <taxon>Arachidicoccus</taxon>
    </lineage>
</organism>
<dbReference type="SMART" id="SM00047">
    <property type="entry name" value="LYZ2"/>
    <property type="match status" value="1"/>
</dbReference>
<feature type="chain" id="PRO_5017270490" evidence="2">
    <location>
        <begin position="22"/>
        <end position="354"/>
    </location>
</feature>
<evidence type="ECO:0000256" key="1">
    <source>
        <dbReference type="ARBA" id="ARBA00022801"/>
    </source>
</evidence>
<feature type="domain" description="LysM" evidence="3">
    <location>
        <begin position="297"/>
        <end position="341"/>
    </location>
</feature>
<evidence type="ECO:0000256" key="2">
    <source>
        <dbReference type="SAM" id="SignalP"/>
    </source>
</evidence>
<dbReference type="Gene3D" id="1.10.530.10">
    <property type="match status" value="1"/>
</dbReference>
<dbReference type="Proteomes" id="UP000266118">
    <property type="component" value="Chromosome"/>
</dbReference>
<dbReference type="Pfam" id="PF01832">
    <property type="entry name" value="Glucosaminidase"/>
    <property type="match status" value="1"/>
</dbReference>
<keyword evidence="1" id="KW-0378">Hydrolase</keyword>
<dbReference type="RefSeq" id="WP_119988523.1">
    <property type="nucleotide sequence ID" value="NZ_CP032489.1"/>
</dbReference>
<dbReference type="InterPro" id="IPR002901">
    <property type="entry name" value="MGlyc_endo_b_GlcNAc-like_dom"/>
</dbReference>
<proteinExistence type="predicted"/>
<reference evidence="4 5" key="1">
    <citation type="submission" date="2018-09" db="EMBL/GenBank/DDBJ databases">
        <title>Arachidicoccus sp. nov., a bacterium isolated from soil.</title>
        <authorList>
            <person name="Weon H.-Y."/>
            <person name="Kwon S.-W."/>
            <person name="Lee S.A."/>
        </authorList>
    </citation>
    <scope>NUCLEOTIDE SEQUENCE [LARGE SCALE GENOMIC DNA]</scope>
    <source>
        <strain evidence="4 5">KIS59-12</strain>
    </source>
</reference>
<keyword evidence="5" id="KW-1185">Reference proteome</keyword>
<evidence type="ECO:0000313" key="5">
    <source>
        <dbReference type="Proteomes" id="UP000266118"/>
    </source>
</evidence>
<keyword evidence="2" id="KW-0732">Signal</keyword>
<dbReference type="AlphaFoldDB" id="A0A386HQG0"/>
<dbReference type="PANTHER" id="PTHR33308">
    <property type="entry name" value="PEPTIDOGLYCAN HYDROLASE FLGJ"/>
    <property type="match status" value="1"/>
</dbReference>
<dbReference type="PANTHER" id="PTHR33308:SF9">
    <property type="entry name" value="PEPTIDOGLYCAN HYDROLASE FLGJ"/>
    <property type="match status" value="1"/>
</dbReference>